<evidence type="ECO:0000313" key="15">
    <source>
        <dbReference type="Proteomes" id="UP000095413"/>
    </source>
</evidence>
<dbReference type="Proteomes" id="UP000095409">
    <property type="component" value="Unassembled WGS sequence"/>
</dbReference>
<evidence type="ECO:0000313" key="22">
    <source>
        <dbReference type="Proteomes" id="UP000284644"/>
    </source>
</evidence>
<dbReference type="PROSITE" id="PS51273">
    <property type="entry name" value="GATASE_TYPE_1"/>
    <property type="match status" value="1"/>
</dbReference>
<dbReference type="PANTHER" id="PTHR43418">
    <property type="entry name" value="MULTIFUNCTIONAL TRYPTOPHAN BIOSYNTHESIS PROTEIN-RELATED"/>
    <property type="match status" value="1"/>
</dbReference>
<evidence type="ECO:0000313" key="16">
    <source>
        <dbReference type="Proteomes" id="UP000261105"/>
    </source>
</evidence>
<reference evidence="16 17" key="2">
    <citation type="submission" date="2018-08" db="EMBL/GenBank/DDBJ databases">
        <title>A genome reference for cultivated species of the human gut microbiota.</title>
        <authorList>
            <person name="Zou Y."/>
            <person name="Xue W."/>
            <person name="Luo G."/>
        </authorList>
    </citation>
    <scope>NUCLEOTIDE SEQUENCE [LARGE SCALE GENOMIC DNA]</scope>
    <source>
        <strain evidence="9 18">AF14-23</strain>
        <strain evidence="8 21">AF21-24</strain>
        <strain evidence="7 23">AF25-21</strain>
        <strain evidence="6 19">AF29-2BH</strain>
        <strain evidence="12 20">AM27-32LB</strain>
        <strain evidence="11 22">AM29-25AC</strain>
        <strain evidence="10 17">AM37-4AC</strain>
        <strain evidence="5 16">OM03-6</strain>
    </source>
</reference>
<dbReference type="PRINTS" id="PR00096">
    <property type="entry name" value="GATASE"/>
</dbReference>
<dbReference type="Gene3D" id="3.40.50.880">
    <property type="match status" value="1"/>
</dbReference>
<evidence type="ECO:0000313" key="17">
    <source>
        <dbReference type="Proteomes" id="UP000265808"/>
    </source>
</evidence>
<dbReference type="GO" id="GO:0005829">
    <property type="term" value="C:cytosol"/>
    <property type="evidence" value="ECO:0007669"/>
    <property type="project" value="TreeGrafter"/>
</dbReference>
<dbReference type="EMBL" id="QSUZ01000001">
    <property type="protein sequence ID" value="RGN90612.1"/>
    <property type="molecule type" value="Genomic_DNA"/>
</dbReference>
<dbReference type="GeneID" id="79804566"/>
<evidence type="ECO:0000313" key="5">
    <source>
        <dbReference type="EMBL" id="RGN90612.1"/>
    </source>
</evidence>
<evidence type="ECO:0000313" key="10">
    <source>
        <dbReference type="EMBL" id="RHC09966.1"/>
    </source>
</evidence>
<dbReference type="Proteomes" id="UP000284644">
    <property type="component" value="Unassembled WGS sequence"/>
</dbReference>
<name>A0A173X9B8_9FIRM</name>
<evidence type="ECO:0000313" key="20">
    <source>
        <dbReference type="Proteomes" id="UP000283928"/>
    </source>
</evidence>
<evidence type="ECO:0000313" key="11">
    <source>
        <dbReference type="EMBL" id="RHE09563.1"/>
    </source>
</evidence>
<evidence type="ECO:0000313" key="12">
    <source>
        <dbReference type="EMBL" id="RHE77918.1"/>
    </source>
</evidence>
<evidence type="ECO:0000313" key="24">
    <source>
        <dbReference type="Proteomes" id="UP000293506"/>
    </source>
</evidence>
<dbReference type="NCBIfam" id="TIGR00566">
    <property type="entry name" value="trpG_papA"/>
    <property type="match status" value="1"/>
</dbReference>
<evidence type="ECO:0000313" key="9">
    <source>
        <dbReference type="EMBL" id="RGV65547.1"/>
    </source>
</evidence>
<dbReference type="EMBL" id="QSJW01000015">
    <property type="protein sequence ID" value="RHE09563.1"/>
    <property type="molecule type" value="Genomic_DNA"/>
</dbReference>
<dbReference type="EMBL" id="QRZI01000002">
    <property type="protein sequence ID" value="RGV65547.1"/>
    <property type="molecule type" value="Genomic_DNA"/>
</dbReference>
<dbReference type="OrthoDB" id="9804328at2"/>
<reference evidence="14 15" key="1">
    <citation type="submission" date="2015-09" db="EMBL/GenBank/DDBJ databases">
        <authorList>
            <consortium name="Pathogen Informatics"/>
        </authorList>
    </citation>
    <scope>NUCLEOTIDE SEQUENCE [LARGE SCALE GENOMIC DNA]</scope>
    <source>
        <strain evidence="3 14">2789STDY5608837</strain>
        <strain evidence="4 15">2789STDY5834921</strain>
    </source>
</reference>
<dbReference type="EC" id="2.6.1.85" evidence="3"/>
<sequence>MFLMIDNYDSFVYNLKAYFEELGREIMVRRSDQINIEEIEKMQPEGIILSPGPKRPWDAVRCVETVKWFQGKIPILGVCLGHQVLGHCCGAVVEKGSRPMHGKVTGIRNNGTGLFEGLPEKFKVTRYHSLVVREDSIPEEYRVDAVAEDGAVMGISHREIPLYGVQFHPEAVLTEYGHELLENFCCIAEKFNKNE</sequence>
<evidence type="ECO:0000313" key="3">
    <source>
        <dbReference type="EMBL" id="CUN47676.1"/>
    </source>
</evidence>
<evidence type="ECO:0000313" key="6">
    <source>
        <dbReference type="EMBL" id="RGQ04763.1"/>
    </source>
</evidence>
<keyword evidence="1 3" id="KW-0315">Glutamine amidotransferase</keyword>
<keyword evidence="3" id="KW-0032">Aminotransferase</keyword>
<accession>A0A173X9B8</accession>
<gene>
    <name evidence="3" type="primary">pabA</name>
    <name evidence="12" type="ORF">DW723_01855</name>
    <name evidence="11" type="ORF">DW767_17750</name>
    <name evidence="10" type="ORF">DW859_00695</name>
    <name evidence="9" type="ORF">DWW07_03075</name>
    <name evidence="8" type="ORF">DWX77_01200</name>
    <name evidence="7" type="ORF">DWY46_14560</name>
    <name evidence="6" type="ORF">DWZ12_09355</name>
    <name evidence="5" type="ORF">DXB38_01095</name>
    <name evidence="13" type="ORF">EAI82_03070</name>
    <name evidence="3" type="ORF">ERS852394_00330</name>
    <name evidence="4" type="ORF">ERS852533_00046</name>
</gene>
<dbReference type="EMBL" id="QRSS01000009">
    <property type="protein sequence ID" value="RGQ04763.1"/>
    <property type="molecule type" value="Genomic_DNA"/>
</dbReference>
<evidence type="ECO:0000313" key="8">
    <source>
        <dbReference type="EMBL" id="RGS75955.1"/>
    </source>
</evidence>
<dbReference type="Pfam" id="PF00117">
    <property type="entry name" value="GATase"/>
    <property type="match status" value="1"/>
</dbReference>
<reference evidence="13 24" key="3">
    <citation type="journal article" date="2019" name="Science, e1252229">
        <title>Invertible promoters mediate bacterial phase variation, antibiotic resistance, and host adaptation in the gut.</title>
        <authorList>
            <person name="Jiang X."/>
            <person name="Hall A.B."/>
            <person name="Arthur T.D."/>
            <person name="Plichta D.R."/>
            <person name="Covington C.T."/>
            <person name="Poyet M."/>
            <person name="Crothers J."/>
            <person name="Moses P.L."/>
            <person name="Tolonen A.C."/>
            <person name="Vlamakis H."/>
            <person name="Alm E.J."/>
            <person name="Xavier R.J."/>
        </authorList>
    </citation>
    <scope>NUCLEOTIDE SEQUENCE [LARGE SCALE GENOMIC DNA]</scope>
    <source>
        <strain evidence="24">af_0058</strain>
        <strain evidence="13">Af_0058</strain>
    </source>
</reference>
<dbReference type="EMBL" id="RCXQ01000002">
    <property type="protein sequence ID" value="RYT68203.1"/>
    <property type="molecule type" value="Genomic_DNA"/>
</dbReference>
<dbReference type="EMBL" id="CZBA01000001">
    <property type="protein sequence ID" value="CUP03077.1"/>
    <property type="molecule type" value="Genomic_DNA"/>
</dbReference>
<dbReference type="AlphaFoldDB" id="A0A173X9B8"/>
<dbReference type="GO" id="GO:0004049">
    <property type="term" value="F:anthranilate synthase activity"/>
    <property type="evidence" value="ECO:0007669"/>
    <property type="project" value="TreeGrafter"/>
</dbReference>
<proteinExistence type="predicted"/>
<evidence type="ECO:0000313" key="23">
    <source>
        <dbReference type="Proteomes" id="UP000285839"/>
    </source>
</evidence>
<dbReference type="Proteomes" id="UP000293506">
    <property type="component" value="Unassembled WGS sequence"/>
</dbReference>
<dbReference type="InterPro" id="IPR050472">
    <property type="entry name" value="Anth_synth/Amidotransfase"/>
</dbReference>
<evidence type="ECO:0000313" key="4">
    <source>
        <dbReference type="EMBL" id="CUP03077.1"/>
    </source>
</evidence>
<dbReference type="PANTHER" id="PTHR43418:SF4">
    <property type="entry name" value="MULTIFUNCTIONAL TRYPTOPHAN BIOSYNTHESIS PROTEIN"/>
    <property type="match status" value="1"/>
</dbReference>
<dbReference type="InterPro" id="IPR029062">
    <property type="entry name" value="Class_I_gatase-like"/>
</dbReference>
<evidence type="ECO:0000313" key="18">
    <source>
        <dbReference type="Proteomes" id="UP000265828"/>
    </source>
</evidence>
<dbReference type="EMBL" id="QRVV01000002">
    <property type="protein sequence ID" value="RGS75955.1"/>
    <property type="molecule type" value="Genomic_DNA"/>
</dbReference>
<evidence type="ECO:0000313" key="19">
    <source>
        <dbReference type="Proteomes" id="UP000283585"/>
    </source>
</evidence>
<dbReference type="Proteomes" id="UP000284242">
    <property type="component" value="Unassembled WGS sequence"/>
</dbReference>
<feature type="domain" description="Glutamine amidotransferase" evidence="2">
    <location>
        <begin position="3"/>
        <end position="185"/>
    </location>
</feature>
<dbReference type="EMBL" id="QRUH01000013">
    <property type="protein sequence ID" value="RGR46627.1"/>
    <property type="molecule type" value="Genomic_DNA"/>
</dbReference>
<organism evidence="3 14">
    <name type="scientific">Blautia obeum</name>
    <dbReference type="NCBI Taxonomy" id="40520"/>
    <lineage>
        <taxon>Bacteria</taxon>
        <taxon>Bacillati</taxon>
        <taxon>Bacillota</taxon>
        <taxon>Clostridia</taxon>
        <taxon>Lachnospirales</taxon>
        <taxon>Lachnospiraceae</taxon>
        <taxon>Blautia</taxon>
    </lineage>
</organism>
<dbReference type="Proteomes" id="UP000285839">
    <property type="component" value="Unassembled WGS sequence"/>
</dbReference>
<keyword evidence="3" id="KW-0808">Transferase</keyword>
<dbReference type="PRINTS" id="PR00099">
    <property type="entry name" value="CPSGATASE"/>
</dbReference>
<evidence type="ECO:0000313" key="14">
    <source>
        <dbReference type="Proteomes" id="UP000095409"/>
    </source>
</evidence>
<protein>
    <submittedName>
        <fullName evidence="5">Aminodeoxychorismate/anthranilate synthase component II</fullName>
    </submittedName>
    <submittedName>
        <fullName evidence="3">Para-aminobenzoate synthase glutamine amidotransferase component II</fullName>
        <ecNumber evidence="3">2.6.1.85</ecNumber>
    </submittedName>
</protein>
<dbReference type="SUPFAM" id="SSF52317">
    <property type="entry name" value="Class I glutamine amidotransferase-like"/>
    <property type="match status" value="1"/>
</dbReference>
<evidence type="ECO:0000259" key="2">
    <source>
        <dbReference type="Pfam" id="PF00117"/>
    </source>
</evidence>
<dbReference type="RefSeq" id="WP_005427547.1">
    <property type="nucleotide sequence ID" value="NZ_CYZD01000001.1"/>
</dbReference>
<dbReference type="Proteomes" id="UP000283585">
    <property type="component" value="Unassembled WGS sequence"/>
</dbReference>
<evidence type="ECO:0000313" key="13">
    <source>
        <dbReference type="EMBL" id="RYT68203.1"/>
    </source>
</evidence>
<dbReference type="PRINTS" id="PR00097">
    <property type="entry name" value="ANTSNTHASEII"/>
</dbReference>
<dbReference type="GO" id="GO:0046820">
    <property type="term" value="F:4-amino-4-deoxychorismate synthase activity"/>
    <property type="evidence" value="ECO:0007669"/>
    <property type="project" value="UniProtKB-EC"/>
</dbReference>
<dbReference type="Proteomes" id="UP000283928">
    <property type="component" value="Unassembled WGS sequence"/>
</dbReference>
<dbReference type="InterPro" id="IPR017926">
    <property type="entry name" value="GATASE"/>
</dbReference>
<evidence type="ECO:0000313" key="21">
    <source>
        <dbReference type="Proteomes" id="UP000284242"/>
    </source>
</evidence>
<dbReference type="EMBL" id="CYZD01000001">
    <property type="protein sequence ID" value="CUN47676.1"/>
    <property type="molecule type" value="Genomic_DNA"/>
</dbReference>
<dbReference type="EMBL" id="QSKO01000002">
    <property type="protein sequence ID" value="RHE77918.1"/>
    <property type="molecule type" value="Genomic_DNA"/>
</dbReference>
<dbReference type="Proteomes" id="UP000265828">
    <property type="component" value="Unassembled WGS sequence"/>
</dbReference>
<evidence type="ECO:0000313" key="7">
    <source>
        <dbReference type="EMBL" id="RGR46627.1"/>
    </source>
</evidence>
<dbReference type="CDD" id="cd01743">
    <property type="entry name" value="GATase1_Anthranilate_Synthase"/>
    <property type="match status" value="1"/>
</dbReference>
<evidence type="ECO:0000256" key="1">
    <source>
        <dbReference type="ARBA" id="ARBA00022962"/>
    </source>
</evidence>
<dbReference type="FunFam" id="3.40.50.880:FF:000003">
    <property type="entry name" value="Anthranilate synthase component II"/>
    <property type="match status" value="1"/>
</dbReference>
<dbReference type="InterPro" id="IPR006221">
    <property type="entry name" value="TrpG/PapA_dom"/>
</dbReference>
<dbReference type="Proteomes" id="UP000095413">
    <property type="component" value="Unassembled WGS sequence"/>
</dbReference>
<dbReference type="GO" id="GO:0000162">
    <property type="term" value="P:L-tryptophan biosynthetic process"/>
    <property type="evidence" value="ECO:0007669"/>
    <property type="project" value="TreeGrafter"/>
</dbReference>
<dbReference type="Proteomes" id="UP000261105">
    <property type="component" value="Unassembled WGS sequence"/>
</dbReference>
<dbReference type="EMBL" id="QSHL01000001">
    <property type="protein sequence ID" value="RHC09966.1"/>
    <property type="molecule type" value="Genomic_DNA"/>
</dbReference>
<dbReference type="Proteomes" id="UP000265808">
    <property type="component" value="Unassembled WGS sequence"/>
</dbReference>